<reference evidence="7 8" key="1">
    <citation type="journal article" date="2017" name="BMC Genomics">
        <title>Genomic analysis of methanogenic archaea reveals a shift towards energy conservation.</title>
        <authorList>
            <person name="Gilmore S.P."/>
            <person name="Henske J.K."/>
            <person name="Sexton J.A."/>
            <person name="Solomon K.V."/>
            <person name="Seppala S."/>
            <person name="Yoo J.I."/>
            <person name="Huyett L.M."/>
            <person name="Pressman A."/>
            <person name="Cogan J.Z."/>
            <person name="Kivenson V."/>
            <person name="Peng X."/>
            <person name="Tan Y."/>
            <person name="Valentine D.L."/>
            <person name="O'Malley M.A."/>
        </authorList>
    </citation>
    <scope>NUCLEOTIDE SEQUENCE [LARGE SCALE GENOMIC DNA]</scope>
    <source>
        <strain evidence="7 8">M.o.H.</strain>
    </source>
</reference>
<name>A0A2A2HAI3_METBR</name>
<keyword evidence="5 6" id="KW-0067">ATP-binding</keyword>
<dbReference type="SUPFAM" id="SSF82697">
    <property type="entry name" value="PurS-like"/>
    <property type="match status" value="1"/>
</dbReference>
<dbReference type="Gene3D" id="3.30.1280.10">
    <property type="entry name" value="Phosphoribosylformylglycinamidine synthase subunit PurS"/>
    <property type="match status" value="1"/>
</dbReference>
<dbReference type="HAMAP" id="MF_01926">
    <property type="entry name" value="PurS"/>
    <property type="match status" value="1"/>
</dbReference>
<evidence type="ECO:0000256" key="1">
    <source>
        <dbReference type="ARBA" id="ARBA00022490"/>
    </source>
</evidence>
<comment type="function">
    <text evidence="6">Part of the phosphoribosylformylglycinamidine synthase complex involved in the purines biosynthetic pathway. Catalyzes the ATP-dependent conversion of formylglycinamide ribonucleotide (FGAR) and glutamine to yield formylglycinamidine ribonucleotide (FGAM) and glutamate. The FGAM synthase complex is composed of three subunits. PurQ produces an ammonia molecule by converting glutamine to glutamate. PurL transfers the ammonia molecule to FGAR to form FGAM in an ATP-dependent manner. PurS interacts with PurQ and PurL and is thought to assist in the transfer of the ammonia molecule from PurQ to PurL.</text>
</comment>
<comment type="catalytic activity">
    <reaction evidence="6">
        <text>N(2)-formyl-N(1)-(5-phospho-beta-D-ribosyl)glycinamide + L-glutamine + ATP + H2O = 2-formamido-N(1)-(5-O-phospho-beta-D-ribosyl)acetamidine + L-glutamate + ADP + phosphate + H(+)</text>
        <dbReference type="Rhea" id="RHEA:17129"/>
        <dbReference type="ChEBI" id="CHEBI:15377"/>
        <dbReference type="ChEBI" id="CHEBI:15378"/>
        <dbReference type="ChEBI" id="CHEBI:29985"/>
        <dbReference type="ChEBI" id="CHEBI:30616"/>
        <dbReference type="ChEBI" id="CHEBI:43474"/>
        <dbReference type="ChEBI" id="CHEBI:58359"/>
        <dbReference type="ChEBI" id="CHEBI:147286"/>
        <dbReference type="ChEBI" id="CHEBI:147287"/>
        <dbReference type="ChEBI" id="CHEBI:456216"/>
        <dbReference type="EC" id="6.3.5.3"/>
    </reaction>
</comment>
<proteinExistence type="inferred from homology"/>
<keyword evidence="3 6" id="KW-0547">Nucleotide-binding</keyword>
<dbReference type="AlphaFoldDB" id="A0A2A2HAI3"/>
<dbReference type="PANTHER" id="PTHR34696:SF1">
    <property type="entry name" value="PHOSPHORIBOSYLFORMYLGLYCINAMIDINE SYNTHASE SUBUNIT PURS"/>
    <property type="match status" value="1"/>
</dbReference>
<keyword evidence="2 6" id="KW-0436">Ligase</keyword>
<dbReference type="NCBIfam" id="NF004630">
    <property type="entry name" value="PRK05974.1"/>
    <property type="match status" value="1"/>
</dbReference>
<evidence type="ECO:0000256" key="4">
    <source>
        <dbReference type="ARBA" id="ARBA00022755"/>
    </source>
</evidence>
<dbReference type="OrthoDB" id="56303at2157"/>
<evidence type="ECO:0000313" key="8">
    <source>
        <dbReference type="Proteomes" id="UP000217784"/>
    </source>
</evidence>
<evidence type="ECO:0000256" key="5">
    <source>
        <dbReference type="ARBA" id="ARBA00022840"/>
    </source>
</evidence>
<accession>A0A2A2HAI3</accession>
<evidence type="ECO:0000256" key="6">
    <source>
        <dbReference type="HAMAP-Rule" id="MF_01926"/>
    </source>
</evidence>
<dbReference type="PANTHER" id="PTHR34696">
    <property type="entry name" value="PHOSPHORIBOSYLFORMYLGLYCINAMIDINE SYNTHASE SUBUNIT PURS"/>
    <property type="match status" value="1"/>
</dbReference>
<comment type="pathway">
    <text evidence="6">Purine metabolism; IMP biosynthesis via de novo pathway; 5-amino-1-(5-phospho-D-ribosyl)imidazole from N(2)-formyl-N(1)-(5-phospho-D-ribosyl)glycinamide: step 1/2.</text>
</comment>
<dbReference type="EC" id="6.3.5.3" evidence="6"/>
<keyword evidence="4 6" id="KW-0658">Purine biosynthesis</keyword>
<evidence type="ECO:0000313" key="7">
    <source>
        <dbReference type="EMBL" id="PAV06264.1"/>
    </source>
</evidence>
<dbReference type="GO" id="GO:0005737">
    <property type="term" value="C:cytoplasm"/>
    <property type="evidence" value="ECO:0007669"/>
    <property type="project" value="UniProtKB-SubCell"/>
</dbReference>
<comment type="caution">
    <text evidence="7">The sequence shown here is derived from an EMBL/GenBank/DDBJ whole genome shotgun (WGS) entry which is preliminary data.</text>
</comment>
<dbReference type="Proteomes" id="UP000217784">
    <property type="component" value="Unassembled WGS sequence"/>
</dbReference>
<dbReference type="UniPathway" id="UPA00074">
    <property type="reaction ID" value="UER00128"/>
</dbReference>
<comment type="subunit">
    <text evidence="6">Part of the FGAM synthase complex composed of 1 PurL, 1 PurQ and 2 PurS subunits.</text>
</comment>
<evidence type="ECO:0000256" key="3">
    <source>
        <dbReference type="ARBA" id="ARBA00022741"/>
    </source>
</evidence>
<sequence length="84" mass="9476">MKYDAEVKISLKKGMLNPEASTTQRALALLGYEVEGTATIKIIKFTLEEENEKLAMEEVDDMCQRLLCNPVIHDYEINITPSDA</sequence>
<dbReference type="InterPro" id="IPR003850">
    <property type="entry name" value="PurS"/>
</dbReference>
<dbReference type="EMBL" id="LMVM01000001">
    <property type="protein sequence ID" value="PAV06264.1"/>
    <property type="molecule type" value="Genomic_DNA"/>
</dbReference>
<dbReference type="GO" id="GO:0006189">
    <property type="term" value="P:'de novo' IMP biosynthetic process"/>
    <property type="evidence" value="ECO:0007669"/>
    <property type="project" value="UniProtKB-UniRule"/>
</dbReference>
<dbReference type="Pfam" id="PF02700">
    <property type="entry name" value="PurS"/>
    <property type="match status" value="1"/>
</dbReference>
<evidence type="ECO:0000256" key="2">
    <source>
        <dbReference type="ARBA" id="ARBA00022598"/>
    </source>
</evidence>
<comment type="subcellular location">
    <subcellularLocation>
        <location evidence="6">Cytoplasm</location>
    </subcellularLocation>
</comment>
<dbReference type="GO" id="GO:0004642">
    <property type="term" value="F:phosphoribosylformylglycinamidine synthase activity"/>
    <property type="evidence" value="ECO:0007669"/>
    <property type="project" value="UniProtKB-UniRule"/>
</dbReference>
<protein>
    <recommendedName>
        <fullName evidence="6">Phosphoribosylformylglycinamidine synthase subunit PurS</fullName>
        <shortName evidence="6">FGAM synthase</shortName>
        <ecNumber evidence="6">6.3.5.3</ecNumber>
    </recommendedName>
    <alternativeName>
        <fullName evidence="6">Formylglycinamide ribonucleotide amidotransferase subunit III</fullName>
        <shortName evidence="6">FGAR amidotransferase III</shortName>
        <shortName evidence="6">FGAR-AT III</shortName>
    </alternativeName>
    <alternativeName>
        <fullName evidence="6">Phosphoribosylformylglycinamidine synthase subunit III</fullName>
    </alternativeName>
</protein>
<dbReference type="RefSeq" id="WP_069584653.1">
    <property type="nucleotide sequence ID" value="NZ_LMVM01000001.1"/>
</dbReference>
<gene>
    <name evidence="6" type="primary">purS</name>
    <name evidence="7" type="ORF">ASJ80_15665</name>
</gene>
<dbReference type="InterPro" id="IPR036604">
    <property type="entry name" value="PurS-like_sf"/>
</dbReference>
<organism evidence="7 8">
    <name type="scientific">Methanobacterium bryantii</name>
    <dbReference type="NCBI Taxonomy" id="2161"/>
    <lineage>
        <taxon>Archaea</taxon>
        <taxon>Methanobacteriati</taxon>
        <taxon>Methanobacteriota</taxon>
        <taxon>Methanomada group</taxon>
        <taxon>Methanobacteria</taxon>
        <taxon>Methanobacteriales</taxon>
        <taxon>Methanobacteriaceae</taxon>
        <taxon>Methanobacterium</taxon>
    </lineage>
</organism>
<dbReference type="GO" id="GO:0005524">
    <property type="term" value="F:ATP binding"/>
    <property type="evidence" value="ECO:0007669"/>
    <property type="project" value="UniProtKB-UniRule"/>
</dbReference>
<comment type="similarity">
    <text evidence="6">Belongs to the PurS family.</text>
</comment>
<keyword evidence="1 6" id="KW-0963">Cytoplasm</keyword>
<dbReference type="NCBIfam" id="TIGR00302">
    <property type="entry name" value="phosphoribosylformylglycinamidine synthase subunit PurS"/>
    <property type="match status" value="1"/>
</dbReference>
<keyword evidence="8" id="KW-1185">Reference proteome</keyword>